<name>A0A1H3FJE6_9GAMM</name>
<dbReference type="Pfam" id="PF17186">
    <property type="entry name" value="Lipocalin_9"/>
    <property type="match status" value="1"/>
</dbReference>
<dbReference type="EMBL" id="FNNI01000008">
    <property type="protein sequence ID" value="SDX91050.1"/>
    <property type="molecule type" value="Genomic_DNA"/>
</dbReference>
<evidence type="ECO:0000313" key="3">
    <source>
        <dbReference type="Proteomes" id="UP000198500"/>
    </source>
</evidence>
<feature type="domain" description="AttH" evidence="1">
    <location>
        <begin position="82"/>
        <end position="268"/>
    </location>
</feature>
<organism evidence="2 3">
    <name type="scientific">Aidingimonas halophila</name>
    <dbReference type="NCBI Taxonomy" id="574349"/>
    <lineage>
        <taxon>Bacteria</taxon>
        <taxon>Pseudomonadati</taxon>
        <taxon>Pseudomonadota</taxon>
        <taxon>Gammaproteobacteria</taxon>
        <taxon>Oceanospirillales</taxon>
        <taxon>Halomonadaceae</taxon>
        <taxon>Aidingimonas</taxon>
    </lineage>
</organism>
<dbReference type="GO" id="GO:0016787">
    <property type="term" value="F:hydrolase activity"/>
    <property type="evidence" value="ECO:0007669"/>
    <property type="project" value="UniProtKB-KW"/>
</dbReference>
<reference evidence="2 3" key="1">
    <citation type="submission" date="2016-10" db="EMBL/GenBank/DDBJ databases">
        <authorList>
            <person name="de Groot N.N."/>
        </authorList>
    </citation>
    <scope>NUCLEOTIDE SEQUENCE [LARGE SCALE GENOMIC DNA]</scope>
    <source>
        <strain evidence="2 3">DSM 19219</strain>
    </source>
</reference>
<dbReference type="OrthoDB" id="9770826at2"/>
<dbReference type="Gene3D" id="2.40.370.10">
    <property type="entry name" value="AttH-like domain"/>
    <property type="match status" value="2"/>
</dbReference>
<dbReference type="STRING" id="574349.SAMN05443545_10850"/>
<dbReference type="PANTHER" id="PTHR38591:SF1">
    <property type="entry name" value="BLL1000 PROTEIN"/>
    <property type="match status" value="1"/>
</dbReference>
<dbReference type="Pfam" id="PF07143">
    <property type="entry name" value="CrtC"/>
    <property type="match status" value="1"/>
</dbReference>
<dbReference type="Proteomes" id="UP000198500">
    <property type="component" value="Unassembled WGS sequence"/>
</dbReference>
<dbReference type="SUPFAM" id="SSF159245">
    <property type="entry name" value="AttH-like"/>
    <property type="match status" value="1"/>
</dbReference>
<keyword evidence="2" id="KW-0378">Hydrolase</keyword>
<sequence>MRFGGFKRLRRFSTSRRLWVALVLLALLAAVLLLQQRSEPPDEDSGNGYAGLGEDAMEYAQAEPSHSLQFPGDHGPHPDYRIEWWYLTANLEDENGEPLGIQWTLFRQALASPDDEDDDSDSPWSTDQLWMAHAALSTPQDHWFDERFARGRPGPDQQGQAGVTTEPFSAWLDDWQLMSRDRDSGDLDSLSVTARGIDDDNTFGYRLDLTAEGPLVLHGVDGFSQKTADGQGSFYYSQPFYRVEGQVEIDGEMRNVSGRAWLDREWSSQIMGPAQQGWDWFSLHLADGYKLMAFRLRGGGEDGGDYLSGSWISPDGNVTNLDDDAIELIPTEHSEIEDREIPTQWRLRLPGQDLDVTVKARHPDRWLDTVFPYWEGDVTVEGSHSGIGFLEMTGY</sequence>
<dbReference type="AlphaFoldDB" id="A0A1H3FJE6"/>
<gene>
    <name evidence="2" type="ORF">SAMN05443545_10850</name>
</gene>
<proteinExistence type="predicted"/>
<dbReference type="InterPro" id="IPR010791">
    <property type="entry name" value="AttH_dom"/>
</dbReference>
<evidence type="ECO:0000313" key="2">
    <source>
        <dbReference type="EMBL" id="SDX91050.1"/>
    </source>
</evidence>
<dbReference type="PANTHER" id="PTHR38591">
    <property type="entry name" value="HYDROLASE"/>
    <property type="match status" value="1"/>
</dbReference>
<accession>A0A1H3FJE6</accession>
<protein>
    <submittedName>
        <fullName evidence="2">Predicted secreted hydrolase</fullName>
    </submittedName>
</protein>
<keyword evidence="3" id="KW-1185">Reference proteome</keyword>
<evidence type="ECO:0000259" key="1">
    <source>
        <dbReference type="Pfam" id="PF07143"/>
    </source>
</evidence>
<dbReference type="RefSeq" id="WP_092571360.1">
    <property type="nucleotide sequence ID" value="NZ_BMXH01000014.1"/>
</dbReference>
<dbReference type="InterPro" id="IPR023374">
    <property type="entry name" value="AttH-like_dom_sf"/>
</dbReference>